<proteinExistence type="predicted"/>
<evidence type="ECO:0000313" key="2">
    <source>
        <dbReference type="Proteomes" id="UP001429580"/>
    </source>
</evidence>
<dbReference type="PANTHER" id="PTHR45947:SF3">
    <property type="entry name" value="SULFOQUINOVOSYL TRANSFERASE SQD2"/>
    <property type="match status" value="1"/>
</dbReference>
<name>A0ABX0UV47_9HYPH</name>
<gene>
    <name evidence="1" type="ORF">FHS82_000450</name>
</gene>
<dbReference type="InterPro" id="IPR050194">
    <property type="entry name" value="Glycosyltransferase_grp1"/>
</dbReference>
<evidence type="ECO:0000313" key="1">
    <source>
        <dbReference type="EMBL" id="NIJ56637.1"/>
    </source>
</evidence>
<organism evidence="1 2">
    <name type="scientific">Pseudochelatococcus lubricantis</name>
    <dbReference type="NCBI Taxonomy" id="1538102"/>
    <lineage>
        <taxon>Bacteria</taxon>
        <taxon>Pseudomonadati</taxon>
        <taxon>Pseudomonadota</taxon>
        <taxon>Alphaproteobacteria</taxon>
        <taxon>Hyphomicrobiales</taxon>
        <taxon>Chelatococcaceae</taxon>
        <taxon>Pseudochelatococcus</taxon>
    </lineage>
</organism>
<keyword evidence="2" id="KW-1185">Reference proteome</keyword>
<reference evidence="1 2" key="1">
    <citation type="submission" date="2020-03" db="EMBL/GenBank/DDBJ databases">
        <title>Genomic Encyclopedia of Type Strains, Phase IV (KMG-IV): sequencing the most valuable type-strain genomes for metagenomic binning, comparative biology and taxonomic classification.</title>
        <authorList>
            <person name="Goeker M."/>
        </authorList>
    </citation>
    <scope>NUCLEOTIDE SEQUENCE [LARGE SCALE GENOMIC DNA]</scope>
    <source>
        <strain evidence="1 2">DSM 103870</strain>
    </source>
</reference>
<protein>
    <submittedName>
        <fullName evidence="1">Glycosyltransferase involved in cell wall biosynthesis</fullName>
    </submittedName>
</protein>
<dbReference type="SUPFAM" id="SSF53756">
    <property type="entry name" value="UDP-Glycosyltransferase/glycogen phosphorylase"/>
    <property type="match status" value="1"/>
</dbReference>
<dbReference type="PANTHER" id="PTHR45947">
    <property type="entry name" value="SULFOQUINOVOSYL TRANSFERASE SQD2"/>
    <property type="match status" value="1"/>
</dbReference>
<comment type="caution">
    <text evidence="1">The sequence shown here is derived from an EMBL/GenBank/DDBJ whole genome shotgun (WGS) entry which is preliminary data.</text>
</comment>
<dbReference type="EMBL" id="JAASQI010000001">
    <property type="protein sequence ID" value="NIJ56637.1"/>
    <property type="molecule type" value="Genomic_DNA"/>
</dbReference>
<dbReference type="Proteomes" id="UP001429580">
    <property type="component" value="Unassembled WGS sequence"/>
</dbReference>
<dbReference type="CDD" id="cd03801">
    <property type="entry name" value="GT4_PimA-like"/>
    <property type="match status" value="1"/>
</dbReference>
<dbReference type="Pfam" id="PF13692">
    <property type="entry name" value="Glyco_trans_1_4"/>
    <property type="match status" value="1"/>
</dbReference>
<dbReference type="Gene3D" id="3.40.50.2000">
    <property type="entry name" value="Glycogen Phosphorylase B"/>
    <property type="match status" value="2"/>
</dbReference>
<sequence>MTAAGGGRAVAYYAPMKAPDHPVASGDRRMARLLFAALSHAGFRPRLESRLRAYEPTGADGAQDALAEAAEAEAARLLTLYAREPGARPALWFTYHSYYKAVDRIGPAVARALSIPYCIAEASHAPRRAAGAFARAHAANEAALRAADVLFVMTAQDRAMLERLHAGGQRLVDLPPFIDAVPGRREPRPPRPVAELLTVAMMRRGDKLESFRLLARALARVAKPWRLTVAGDGEARAEVEALFAGLAGEVVFLGLVDDAAALAALYAGADLLVWPAVNEAYGMIFLEAAAQGCPSLAGAWGGVASVVIDGETGVLTPPGDVEAFAQALAALIENPARRAVLGGGALALVARSRTLDHAADTLRAALSPLPGMNADRSAFIPGKESRSFFRLPEIGKSSGREGV</sequence>
<accession>A0ABX0UV47</accession>
<dbReference type="RefSeq" id="WP_343042483.1">
    <property type="nucleotide sequence ID" value="NZ_JAASQI010000001.1"/>
</dbReference>